<sequence length="332" mass="33909">MVLCVRTHVANTSVRAELTSPHDTVFSGARGCGSAGREAPGSAGGCAPPPPQRPDVKLRPGHEKGRCPQFAEGPRGPEGRPDCAGLGSPRGSPPRARSAWRRASPPARGQHPALGAAPEGPAVRPPLPCARAPRHLRSRLPPRSRSRGRVSAGGRHPSVLTAPPRAPHSRAAPPPPLPGPARDSPAPCVSRGAAAALHGDRGSELGPRRGGPAGQDGAEARGVRGAGGGPGGAAAPPAAGWRLQGDRPGGATARSERRRRPGAVAEELAVAELGREVPATSWCSDLHTAPGGRGSDRLAPAQGLGRWRGRRAALRSHRLASRCAEPGSLQTD</sequence>
<evidence type="ECO:0000256" key="1">
    <source>
        <dbReference type="SAM" id="MobiDB-lite"/>
    </source>
</evidence>
<feature type="compositionally biased region" description="Basic and acidic residues" evidence="1">
    <location>
        <begin position="198"/>
        <end position="207"/>
    </location>
</feature>
<reference evidence="2" key="1">
    <citation type="submission" date="2023-04" db="EMBL/GenBank/DDBJ databases">
        <authorList>
            <consortium name="ELIXIR-Norway"/>
        </authorList>
    </citation>
    <scope>NUCLEOTIDE SEQUENCE [LARGE SCALE GENOMIC DNA]</scope>
</reference>
<feature type="region of interest" description="Disordered" evidence="1">
    <location>
        <begin position="284"/>
        <end position="305"/>
    </location>
</feature>
<evidence type="ECO:0000313" key="3">
    <source>
        <dbReference type="Proteomes" id="UP001176941"/>
    </source>
</evidence>
<keyword evidence="3" id="KW-1185">Reference proteome</keyword>
<feature type="compositionally biased region" description="Basic and acidic residues" evidence="1">
    <location>
        <begin position="54"/>
        <end position="66"/>
    </location>
</feature>
<dbReference type="Proteomes" id="UP001176941">
    <property type="component" value="Chromosome 12"/>
</dbReference>
<feature type="compositionally biased region" description="Low complexity" evidence="1">
    <location>
        <begin position="84"/>
        <end position="109"/>
    </location>
</feature>
<feature type="region of interest" description="Disordered" evidence="1">
    <location>
        <begin position="23"/>
        <end position="264"/>
    </location>
</feature>
<protein>
    <submittedName>
        <fullName evidence="2">Uncharacterized protein</fullName>
    </submittedName>
</protein>
<dbReference type="EMBL" id="OX459948">
    <property type="protein sequence ID" value="CAI9155221.1"/>
    <property type="molecule type" value="Genomic_DNA"/>
</dbReference>
<proteinExistence type="predicted"/>
<gene>
    <name evidence="2" type="ORF">MRATA1EN1_LOCUS4183</name>
</gene>
<organism evidence="2 3">
    <name type="scientific">Rangifer tarandus platyrhynchus</name>
    <name type="common">Svalbard reindeer</name>
    <dbReference type="NCBI Taxonomy" id="3082113"/>
    <lineage>
        <taxon>Eukaryota</taxon>
        <taxon>Metazoa</taxon>
        <taxon>Chordata</taxon>
        <taxon>Craniata</taxon>
        <taxon>Vertebrata</taxon>
        <taxon>Euteleostomi</taxon>
        <taxon>Mammalia</taxon>
        <taxon>Eutheria</taxon>
        <taxon>Laurasiatheria</taxon>
        <taxon>Artiodactyla</taxon>
        <taxon>Ruminantia</taxon>
        <taxon>Pecora</taxon>
        <taxon>Cervidae</taxon>
        <taxon>Odocoileinae</taxon>
        <taxon>Rangifer</taxon>
    </lineage>
</organism>
<accession>A0ABN8Y5Y6</accession>
<evidence type="ECO:0000313" key="2">
    <source>
        <dbReference type="EMBL" id="CAI9155221.1"/>
    </source>
</evidence>
<feature type="compositionally biased region" description="Basic residues" evidence="1">
    <location>
        <begin position="132"/>
        <end position="148"/>
    </location>
</feature>
<name>A0ABN8Y5Y6_RANTA</name>